<feature type="region of interest" description="Disordered" evidence="1">
    <location>
        <begin position="1"/>
        <end position="22"/>
    </location>
</feature>
<evidence type="ECO:0008006" key="3">
    <source>
        <dbReference type="Google" id="ProtNLM"/>
    </source>
</evidence>
<evidence type="ECO:0000256" key="1">
    <source>
        <dbReference type="SAM" id="MobiDB-lite"/>
    </source>
</evidence>
<accession>A0A9E7V282</accession>
<feature type="compositionally biased region" description="Basic and acidic residues" evidence="1">
    <location>
        <begin position="152"/>
        <end position="166"/>
    </location>
</feature>
<organism evidence="2">
    <name type="scientific">Huanggang Rhabd tick virus 1</name>
    <dbReference type="NCBI Taxonomy" id="2972320"/>
    <lineage>
        <taxon>Viruses</taxon>
        <taxon>Riboviria</taxon>
        <taxon>Orthornavirae</taxon>
        <taxon>Negarnaviricota</taxon>
        <taxon>Haploviricotina</taxon>
        <taxon>Monjiviricetes</taxon>
        <taxon>Mononegavirales</taxon>
        <taxon>Rhabdoviridae</taxon>
        <taxon>Alpharhabdovirinae</taxon>
        <taxon>Alpharicinrhavirus</taxon>
        <taxon>Alpharicinrhavirus huanggang</taxon>
    </lineage>
</organism>
<name>A0A9E7V282_9RHAB</name>
<feature type="region of interest" description="Disordered" evidence="1">
    <location>
        <begin position="61"/>
        <end position="86"/>
    </location>
</feature>
<dbReference type="EMBL" id="ON746518">
    <property type="protein sequence ID" value="UYL95543.1"/>
    <property type="molecule type" value="Viral_cRNA"/>
</dbReference>
<evidence type="ECO:0000313" key="2">
    <source>
        <dbReference type="EMBL" id="UYL95543.1"/>
    </source>
</evidence>
<feature type="compositionally biased region" description="Polar residues" evidence="1">
    <location>
        <begin position="200"/>
        <end position="209"/>
    </location>
</feature>
<reference evidence="2" key="1">
    <citation type="submission" date="2022-05" db="EMBL/GenBank/DDBJ databases">
        <authorList>
            <person name="Cao W."/>
            <person name="Jia N."/>
            <person name="Lam T.T.-Y."/>
            <person name="Ni X."/>
            <person name="Liu J."/>
        </authorList>
    </citation>
    <scope>NUCLEOTIDE SEQUENCE</scope>
    <source>
        <strain evidence="2">TIGMIC 22</strain>
    </source>
</reference>
<protein>
    <recommendedName>
        <fullName evidence="3">Phosphoprotein</fullName>
    </recommendedName>
</protein>
<sequence length="304" mass="32998">MNPNPLDTFPPEMPNSKKLPTGRGAMAINRAAALQDRSFEEEAFRKGALACTDPALQFVPGYTAPPQVETEGRSRPPTPTLDPSSYVDFSYEARDETQAELFLKPLKAFIESLEESKSVMVEEIRVHGNKVLARYRPFRAATPSCSQSGSEAGEKPDLEPEKDETTPKPTSSTTNTSPADIAVTTVGPKNQTPDPAKPGPSSTDTQSISFSTTSAGLDVNSLFRFCEERILMKGFGGAKITINLASTGCTPAVASQHVAEGRAESFMCDPKVPQDMKVYWLLKRHKPASKFLKAVSSSYYKSVP</sequence>
<proteinExistence type="predicted"/>
<feature type="compositionally biased region" description="Low complexity" evidence="1">
    <location>
        <begin position="167"/>
        <end position="178"/>
    </location>
</feature>
<feature type="region of interest" description="Disordered" evidence="1">
    <location>
        <begin position="141"/>
        <end position="209"/>
    </location>
</feature>